<protein>
    <submittedName>
        <fullName evidence="1">Uncharacterized protein</fullName>
    </submittedName>
</protein>
<proteinExistence type="predicted"/>
<sequence>MKALQLVPRPRVDPEEFAGQQTRRFTDHRLRIGRSGVVHEVAWRSWLGDLVLPVPACHQGWSGFAAADDLTATDDPATCRKCAHGTGLRRGEVQPALFELDQD</sequence>
<dbReference type="Proteomes" id="UP001519295">
    <property type="component" value="Unassembled WGS sequence"/>
</dbReference>
<name>A0ABS4W6U1_9PSEU</name>
<evidence type="ECO:0000313" key="1">
    <source>
        <dbReference type="EMBL" id="MBP2371926.1"/>
    </source>
</evidence>
<reference evidence="1 2" key="1">
    <citation type="submission" date="2021-03" db="EMBL/GenBank/DDBJ databases">
        <title>Sequencing the genomes of 1000 actinobacteria strains.</title>
        <authorList>
            <person name="Klenk H.-P."/>
        </authorList>
    </citation>
    <scope>NUCLEOTIDE SEQUENCE [LARGE SCALE GENOMIC DNA]</scope>
    <source>
        <strain evidence="1 2">DSM 45256</strain>
    </source>
</reference>
<evidence type="ECO:0000313" key="2">
    <source>
        <dbReference type="Proteomes" id="UP001519295"/>
    </source>
</evidence>
<dbReference type="RefSeq" id="WP_210036985.1">
    <property type="nucleotide sequence ID" value="NZ_JAGINU010000004.1"/>
</dbReference>
<keyword evidence="2" id="KW-1185">Reference proteome</keyword>
<dbReference type="EMBL" id="JAGINU010000004">
    <property type="protein sequence ID" value="MBP2371926.1"/>
    <property type="molecule type" value="Genomic_DNA"/>
</dbReference>
<organism evidence="1 2">
    <name type="scientific">Pseudonocardia parietis</name>
    <dbReference type="NCBI Taxonomy" id="570936"/>
    <lineage>
        <taxon>Bacteria</taxon>
        <taxon>Bacillati</taxon>
        <taxon>Actinomycetota</taxon>
        <taxon>Actinomycetes</taxon>
        <taxon>Pseudonocardiales</taxon>
        <taxon>Pseudonocardiaceae</taxon>
        <taxon>Pseudonocardia</taxon>
    </lineage>
</organism>
<comment type="caution">
    <text evidence="1">The sequence shown here is derived from an EMBL/GenBank/DDBJ whole genome shotgun (WGS) entry which is preliminary data.</text>
</comment>
<accession>A0ABS4W6U1</accession>
<gene>
    <name evidence="1" type="ORF">JOF36_007699</name>
</gene>